<dbReference type="AlphaFoldDB" id="A0A8T1V7X8"/>
<dbReference type="InterPro" id="IPR052579">
    <property type="entry name" value="Zinc_finger_SWIM"/>
</dbReference>
<dbReference type="PANTHER" id="PTHR31569:SF4">
    <property type="entry name" value="SWIM-TYPE DOMAIN-CONTAINING PROTEIN"/>
    <property type="match status" value="1"/>
</dbReference>
<dbReference type="InterPro" id="IPR048325">
    <property type="entry name" value="ZSWIM3_N"/>
</dbReference>
<gene>
    <name evidence="2" type="ORF">PHYPSEUDO_014127</name>
</gene>
<name>A0A8T1V7X8_9STRA</name>
<keyword evidence="3" id="KW-1185">Reference proteome</keyword>
<accession>A0A8T1V7X8</accession>
<proteinExistence type="predicted"/>
<evidence type="ECO:0000313" key="2">
    <source>
        <dbReference type="EMBL" id="KAG7376188.1"/>
    </source>
</evidence>
<dbReference type="Proteomes" id="UP000694044">
    <property type="component" value="Unassembled WGS sequence"/>
</dbReference>
<protein>
    <recommendedName>
        <fullName evidence="1">ZSWIM3 N-terminal domain-containing protein</fullName>
    </recommendedName>
</protein>
<dbReference type="Pfam" id="PF21599">
    <property type="entry name" value="ZSWIM3_N"/>
    <property type="match status" value="1"/>
</dbReference>
<dbReference type="EMBL" id="JAGDFM010000780">
    <property type="protein sequence ID" value="KAG7376188.1"/>
    <property type="molecule type" value="Genomic_DNA"/>
</dbReference>
<organism evidence="2 3">
    <name type="scientific">Phytophthora pseudosyringae</name>
    <dbReference type="NCBI Taxonomy" id="221518"/>
    <lineage>
        <taxon>Eukaryota</taxon>
        <taxon>Sar</taxon>
        <taxon>Stramenopiles</taxon>
        <taxon>Oomycota</taxon>
        <taxon>Peronosporomycetes</taxon>
        <taxon>Peronosporales</taxon>
        <taxon>Peronosporaceae</taxon>
        <taxon>Phytophthora</taxon>
    </lineage>
</organism>
<evidence type="ECO:0000259" key="1">
    <source>
        <dbReference type="Pfam" id="PF21599"/>
    </source>
</evidence>
<sequence length="161" mass="18535">MHDSDIGTLGEEQDKIINVVPPFPAGDIETWEEFDQMFEVYKKKNKLKFCVRSSQLTELHNSTHEEQLHSRFQWSHKIFCCTHGVNQGSRSKGYRNRKSRYCGCKARLTATVVQTDNYKYAIVIRNENHTLSHPTTDSVASSYLTTRCCPSTIKSGKTSRR</sequence>
<comment type="caution">
    <text evidence="2">The sequence shown here is derived from an EMBL/GenBank/DDBJ whole genome shotgun (WGS) entry which is preliminary data.</text>
</comment>
<evidence type="ECO:0000313" key="3">
    <source>
        <dbReference type="Proteomes" id="UP000694044"/>
    </source>
</evidence>
<reference evidence="2" key="1">
    <citation type="submission" date="2021-02" db="EMBL/GenBank/DDBJ databases">
        <authorList>
            <person name="Palmer J.M."/>
        </authorList>
    </citation>
    <scope>NUCLEOTIDE SEQUENCE</scope>
    <source>
        <strain evidence="2">SCRP734</strain>
    </source>
</reference>
<dbReference type="OrthoDB" id="127133at2759"/>
<feature type="domain" description="ZSWIM3 N-terminal" evidence="1">
    <location>
        <begin position="29"/>
        <end position="129"/>
    </location>
</feature>
<dbReference type="PANTHER" id="PTHR31569">
    <property type="entry name" value="SWIM-TYPE DOMAIN-CONTAINING PROTEIN"/>
    <property type="match status" value="1"/>
</dbReference>